<reference evidence="2 3" key="1">
    <citation type="submission" date="2024-06" db="EMBL/GenBank/DDBJ databases">
        <authorList>
            <person name="Bataeva Y.V."/>
            <person name="Grigorian L.N."/>
            <person name="Solomentsev V.I."/>
        </authorList>
    </citation>
    <scope>NUCLEOTIDE SEQUENCE [LARGE SCALE GENOMIC DNA]</scope>
    <source>
        <strain evidence="3">SCPM-O-B-12605 (RCAM04882)</strain>
    </source>
</reference>
<name>A0ABV1ZWX4_9ACTN</name>
<organism evidence="2 3">
    <name type="scientific">Nocardiopsis tropica</name>
    <dbReference type="NCBI Taxonomy" id="109330"/>
    <lineage>
        <taxon>Bacteria</taxon>
        <taxon>Bacillati</taxon>
        <taxon>Actinomycetota</taxon>
        <taxon>Actinomycetes</taxon>
        <taxon>Streptosporangiales</taxon>
        <taxon>Nocardiopsidaceae</taxon>
        <taxon>Nocardiopsis</taxon>
    </lineage>
</organism>
<sequence>MKTVVVVCTIAVLGLIAQFSVLLGIWAFSRSSLLEGFFLFGFVGFLTWYGLGPLRKFWSPQSMLNQDGDDGGGGE</sequence>
<proteinExistence type="predicted"/>
<evidence type="ECO:0000313" key="3">
    <source>
        <dbReference type="Proteomes" id="UP001432401"/>
    </source>
</evidence>
<keyword evidence="1" id="KW-0472">Membrane</keyword>
<dbReference type="Proteomes" id="UP001432401">
    <property type="component" value="Unassembled WGS sequence"/>
</dbReference>
<evidence type="ECO:0000256" key="1">
    <source>
        <dbReference type="SAM" id="Phobius"/>
    </source>
</evidence>
<dbReference type="EMBL" id="JBEQNB010000009">
    <property type="protein sequence ID" value="MES0835610.1"/>
    <property type="molecule type" value="Genomic_DNA"/>
</dbReference>
<dbReference type="RefSeq" id="WP_267949494.1">
    <property type="nucleotide sequence ID" value="NZ_JBEQNA010000011.1"/>
</dbReference>
<keyword evidence="1" id="KW-0812">Transmembrane</keyword>
<keyword evidence="3" id="KW-1185">Reference proteome</keyword>
<evidence type="ECO:0000313" key="2">
    <source>
        <dbReference type="EMBL" id="MES0835610.1"/>
    </source>
</evidence>
<protein>
    <submittedName>
        <fullName evidence="2">Uncharacterized protein</fullName>
    </submittedName>
</protein>
<accession>A0ABV1ZWX4</accession>
<comment type="caution">
    <text evidence="2">The sequence shown here is derived from an EMBL/GenBank/DDBJ whole genome shotgun (WGS) entry which is preliminary data.</text>
</comment>
<feature type="transmembrane region" description="Helical" evidence="1">
    <location>
        <begin position="37"/>
        <end position="54"/>
    </location>
</feature>
<keyword evidence="1" id="KW-1133">Transmembrane helix</keyword>
<gene>
    <name evidence="2" type="ORF">ABUK86_17660</name>
</gene>